<feature type="domain" description="GCVT N-terminal" evidence="1">
    <location>
        <begin position="43"/>
        <end position="260"/>
    </location>
</feature>
<name>A0A2T6B1G4_9RHOB</name>
<comment type="caution">
    <text evidence="2">The sequence shown here is derived from an EMBL/GenBank/DDBJ whole genome shotgun (WGS) entry which is preliminary data.</text>
</comment>
<dbReference type="PANTHER" id="PTHR43757">
    <property type="entry name" value="AMINOMETHYLTRANSFERASE"/>
    <property type="match status" value="1"/>
</dbReference>
<dbReference type="GO" id="GO:0008168">
    <property type="term" value="F:methyltransferase activity"/>
    <property type="evidence" value="ECO:0007669"/>
    <property type="project" value="UniProtKB-KW"/>
</dbReference>
<proteinExistence type="predicted"/>
<dbReference type="Gene3D" id="3.30.1360.120">
    <property type="entry name" value="Probable tRNA modification gtpase trme, domain 1"/>
    <property type="match status" value="1"/>
</dbReference>
<dbReference type="RefSeq" id="WP_199750660.1">
    <property type="nucleotide sequence ID" value="NZ_QBKP01000006.1"/>
</dbReference>
<evidence type="ECO:0000313" key="3">
    <source>
        <dbReference type="Proteomes" id="UP000244224"/>
    </source>
</evidence>
<dbReference type="GO" id="GO:0032259">
    <property type="term" value="P:methylation"/>
    <property type="evidence" value="ECO:0007669"/>
    <property type="project" value="UniProtKB-KW"/>
</dbReference>
<reference evidence="2 3" key="1">
    <citation type="submission" date="2018-04" db="EMBL/GenBank/DDBJ databases">
        <title>Genomic Encyclopedia of Archaeal and Bacterial Type Strains, Phase II (KMG-II): from individual species to whole genera.</title>
        <authorList>
            <person name="Goeker M."/>
        </authorList>
    </citation>
    <scope>NUCLEOTIDE SEQUENCE [LARGE SCALE GENOMIC DNA]</scope>
    <source>
        <strain evidence="2 3">DSM 21823</strain>
    </source>
</reference>
<evidence type="ECO:0000259" key="1">
    <source>
        <dbReference type="Pfam" id="PF01571"/>
    </source>
</evidence>
<organism evidence="2 3">
    <name type="scientific">Gemmobacter caeni</name>
    <dbReference type="NCBI Taxonomy" id="589035"/>
    <lineage>
        <taxon>Bacteria</taxon>
        <taxon>Pseudomonadati</taxon>
        <taxon>Pseudomonadota</taxon>
        <taxon>Alphaproteobacteria</taxon>
        <taxon>Rhodobacterales</taxon>
        <taxon>Paracoccaceae</taxon>
        <taxon>Gemmobacter</taxon>
    </lineage>
</organism>
<dbReference type="EMBL" id="QBKP01000006">
    <property type="protein sequence ID" value="PTX49928.1"/>
    <property type="molecule type" value="Genomic_DNA"/>
</dbReference>
<dbReference type="Proteomes" id="UP000244224">
    <property type="component" value="Unassembled WGS sequence"/>
</dbReference>
<gene>
    <name evidence="2" type="ORF">C8N34_106108</name>
</gene>
<dbReference type="InterPro" id="IPR027266">
    <property type="entry name" value="TrmE/GcvT-like"/>
</dbReference>
<dbReference type="SMR" id="A0A2T6B1G4"/>
<dbReference type="AlphaFoldDB" id="A0A2T6B1G4"/>
<sequence>MKTLQDLIDQTPDLVDHLYNDTISQYHKSRTGLLATLIAPEYTTWREEQRAWRETAVLFNQSHHMPVLFVKGRDARKLLEYLSPCTFSNLSTDRAKQYFCVTPRGHHVGDCVLNYYGEAEGFELISGMPVLNWVRFHGETGGYDVQMRFDPSTPYARDGQREKFRFQLEGPNARDILDEICEGGWPEIRFFHTAYVTIAGCRVHVLRHGMAGHAGAELSGPFAELDRVRDAILAAGEKRGLRQAGTRTYYSTPLEDGWIPYPLPGIYTGDELRAYREWLPADSWEANMQLGGSLYSRDIEDYYWTPSALGYEKFVKFDHDFIGRAALEAQMQAPRRVKRVLRWHHDDVARIFASQTGDGPIYKAIDMPTSYYGWPQADELRSADGALIGMSQYCGYNINEREFLSLACVDEAFAEPGTEVVLTWGEVGGGSRKPHVERHDQTTIRATVHLAPFSKEAQEKLRAVI</sequence>
<protein>
    <submittedName>
        <fullName evidence="2">Vanillate/3-O-methylgallate O-demethylase</fullName>
    </submittedName>
</protein>
<dbReference type="InterPro" id="IPR006222">
    <property type="entry name" value="GCVT_N"/>
</dbReference>
<evidence type="ECO:0000313" key="2">
    <source>
        <dbReference type="EMBL" id="PTX49928.1"/>
    </source>
</evidence>
<keyword evidence="2" id="KW-0808">Transferase</keyword>
<dbReference type="SUPFAM" id="SSF103025">
    <property type="entry name" value="Folate-binding domain"/>
    <property type="match status" value="1"/>
</dbReference>
<keyword evidence="2" id="KW-0489">Methyltransferase</keyword>
<keyword evidence="3" id="KW-1185">Reference proteome</keyword>
<dbReference type="Pfam" id="PF01571">
    <property type="entry name" value="GCV_T"/>
    <property type="match status" value="1"/>
</dbReference>
<dbReference type="InterPro" id="IPR028896">
    <property type="entry name" value="GcvT/YgfZ/DmdA"/>
</dbReference>
<dbReference type="PANTHER" id="PTHR43757:SF2">
    <property type="entry name" value="AMINOMETHYLTRANSFERASE, MITOCHONDRIAL"/>
    <property type="match status" value="1"/>
</dbReference>
<accession>A0A2T6B1G4</accession>